<dbReference type="Proteomes" id="UP001597201">
    <property type="component" value="Unassembled WGS sequence"/>
</dbReference>
<keyword evidence="4 6" id="KW-0808">Transferase</keyword>
<protein>
    <recommendedName>
        <fullName evidence="2">starch synthase</fullName>
        <ecNumber evidence="2">2.4.1.21</ecNumber>
    </recommendedName>
</protein>
<dbReference type="InterPro" id="IPR013534">
    <property type="entry name" value="Starch_synth_cat_dom"/>
</dbReference>
<dbReference type="EMBL" id="JBHTMY010000002">
    <property type="protein sequence ID" value="MFD1314404.1"/>
    <property type="molecule type" value="Genomic_DNA"/>
</dbReference>
<evidence type="ECO:0000256" key="2">
    <source>
        <dbReference type="ARBA" id="ARBA00012588"/>
    </source>
</evidence>
<comment type="caution">
    <text evidence="6">The sequence shown here is derived from an EMBL/GenBank/DDBJ whole genome shotgun (WGS) entry which is preliminary data.</text>
</comment>
<evidence type="ECO:0000256" key="1">
    <source>
        <dbReference type="ARBA" id="ARBA00001478"/>
    </source>
</evidence>
<gene>
    <name evidence="6" type="ORF">ACFQ39_02155</name>
</gene>
<dbReference type="PANTHER" id="PTHR45825">
    <property type="entry name" value="GRANULE-BOUND STARCH SYNTHASE 1, CHLOROPLASTIC/AMYLOPLASTIC"/>
    <property type="match status" value="1"/>
</dbReference>
<keyword evidence="3 6" id="KW-0328">Glycosyltransferase</keyword>
<dbReference type="Pfam" id="PF08323">
    <property type="entry name" value="Glyco_transf_5"/>
    <property type="match status" value="1"/>
</dbReference>
<organism evidence="6 7">
    <name type="scientific">Namhaeicola litoreus</name>
    <dbReference type="NCBI Taxonomy" id="1052145"/>
    <lineage>
        <taxon>Bacteria</taxon>
        <taxon>Pseudomonadati</taxon>
        <taxon>Bacteroidota</taxon>
        <taxon>Flavobacteriia</taxon>
        <taxon>Flavobacteriales</taxon>
        <taxon>Flavobacteriaceae</taxon>
        <taxon>Namhaeicola</taxon>
    </lineage>
</organism>
<reference evidence="7" key="1">
    <citation type="journal article" date="2019" name="Int. J. Syst. Evol. Microbiol.">
        <title>The Global Catalogue of Microorganisms (GCM) 10K type strain sequencing project: providing services to taxonomists for standard genome sequencing and annotation.</title>
        <authorList>
            <consortium name="The Broad Institute Genomics Platform"/>
            <consortium name="The Broad Institute Genome Sequencing Center for Infectious Disease"/>
            <person name="Wu L."/>
            <person name="Ma J."/>
        </authorList>
    </citation>
    <scope>NUCLEOTIDE SEQUENCE [LARGE SCALE GENOMIC DNA]</scope>
    <source>
        <strain evidence="7">CCUG 61485</strain>
    </source>
</reference>
<dbReference type="EC" id="2.4.1.21" evidence="2"/>
<evidence type="ECO:0000256" key="3">
    <source>
        <dbReference type="ARBA" id="ARBA00022676"/>
    </source>
</evidence>
<accession>A0ABW3Y0Z1</accession>
<comment type="catalytic activity">
    <reaction evidence="1">
        <text>[(1-&gt;4)-alpha-D-glucosyl](n) + ADP-alpha-D-glucose = [(1-&gt;4)-alpha-D-glucosyl](n+1) + ADP + H(+)</text>
        <dbReference type="Rhea" id="RHEA:18189"/>
        <dbReference type="Rhea" id="RHEA-COMP:9584"/>
        <dbReference type="Rhea" id="RHEA-COMP:9587"/>
        <dbReference type="ChEBI" id="CHEBI:15378"/>
        <dbReference type="ChEBI" id="CHEBI:15444"/>
        <dbReference type="ChEBI" id="CHEBI:57498"/>
        <dbReference type="ChEBI" id="CHEBI:456216"/>
        <dbReference type="EC" id="2.4.1.21"/>
    </reaction>
</comment>
<sequence>MIQFLHVGAECFPMAKVGGLADVVGALPKYQCSDGIKANVVMPYYNNLFNKAHEFKHIFRGSINLGEINHEFQVLELLDELGFEVFAIKIQHLLDREKIYGYQDDVERFMAFQIAVLTWISQKEEKPTLIHCHDHHAGLIPFMMGHCHIFQNIKEIPTVFTIHNAQYQGQFGYDKFNYIPQFNFTHFGLLDWDGKINPMASAVKCAWKVTTVSPNYMEELKQNANGLQHLFTMESSKCSGILNGIDTFVWNPETDKRINQQYKVK</sequence>
<feature type="domain" description="Starch synthase catalytic" evidence="5">
    <location>
        <begin position="4"/>
        <end position="230"/>
    </location>
</feature>
<dbReference type="SUPFAM" id="SSF53756">
    <property type="entry name" value="UDP-Glycosyltransferase/glycogen phosphorylase"/>
    <property type="match status" value="1"/>
</dbReference>
<dbReference type="RefSeq" id="WP_377175971.1">
    <property type="nucleotide sequence ID" value="NZ_JBHTMY010000002.1"/>
</dbReference>
<dbReference type="PANTHER" id="PTHR45825:SF11">
    <property type="entry name" value="ALPHA AMYLASE DOMAIN-CONTAINING PROTEIN"/>
    <property type="match status" value="1"/>
</dbReference>
<proteinExistence type="predicted"/>
<dbReference type="Gene3D" id="3.40.50.2000">
    <property type="entry name" value="Glycogen Phosphorylase B"/>
    <property type="match status" value="1"/>
</dbReference>
<evidence type="ECO:0000313" key="6">
    <source>
        <dbReference type="EMBL" id="MFD1314404.1"/>
    </source>
</evidence>
<evidence type="ECO:0000313" key="7">
    <source>
        <dbReference type="Proteomes" id="UP001597201"/>
    </source>
</evidence>
<keyword evidence="7" id="KW-1185">Reference proteome</keyword>
<evidence type="ECO:0000256" key="4">
    <source>
        <dbReference type="ARBA" id="ARBA00022679"/>
    </source>
</evidence>
<name>A0ABW3Y0Z1_9FLAO</name>
<dbReference type="GO" id="GO:0009011">
    <property type="term" value="F:alpha-1,4-glucan glucosyltransferase (ADP-glucose donor) activity"/>
    <property type="evidence" value="ECO:0007669"/>
    <property type="project" value="UniProtKB-EC"/>
</dbReference>
<evidence type="ECO:0000259" key="5">
    <source>
        <dbReference type="Pfam" id="PF08323"/>
    </source>
</evidence>